<name>A0A2D3UMM1_9PEZI</name>
<dbReference type="AlphaFoldDB" id="A0A2D3UMM1"/>
<dbReference type="InterPro" id="IPR013901">
    <property type="entry name" value="Anthrone_oxy"/>
</dbReference>
<evidence type="ECO:0000256" key="1">
    <source>
        <dbReference type="SAM" id="Phobius"/>
    </source>
</evidence>
<protein>
    <recommendedName>
        <fullName evidence="4">DUF1772 domain-containing protein</fullName>
    </recommendedName>
</protein>
<keyword evidence="3" id="KW-1185">Reference proteome</keyword>
<evidence type="ECO:0000313" key="2">
    <source>
        <dbReference type="EMBL" id="CZT15471.1"/>
    </source>
</evidence>
<dbReference type="EMBL" id="FJUY01000001">
    <property type="protein sequence ID" value="CZT15471.1"/>
    <property type="molecule type" value="Genomic_DNA"/>
</dbReference>
<feature type="transmembrane region" description="Helical" evidence="1">
    <location>
        <begin position="13"/>
        <end position="37"/>
    </location>
</feature>
<keyword evidence="1" id="KW-0472">Membrane</keyword>
<proteinExistence type="predicted"/>
<accession>A0A2D3UMM1</accession>
<dbReference type="OrthoDB" id="3648235at2759"/>
<keyword evidence="1" id="KW-1133">Transmembrane helix</keyword>
<gene>
    <name evidence="2" type="ORF">RCC_01328</name>
</gene>
<evidence type="ECO:0000313" key="3">
    <source>
        <dbReference type="Proteomes" id="UP000225277"/>
    </source>
</evidence>
<dbReference type="Pfam" id="PF08592">
    <property type="entry name" value="Anthrone_oxy"/>
    <property type="match status" value="1"/>
</dbReference>
<reference evidence="2 3" key="1">
    <citation type="submission" date="2016-03" db="EMBL/GenBank/DDBJ databases">
        <authorList>
            <person name="Ploux O."/>
        </authorList>
    </citation>
    <scope>NUCLEOTIDE SEQUENCE [LARGE SCALE GENOMIC DNA]</scope>
    <source>
        <strain evidence="2 3">URUG2</strain>
    </source>
</reference>
<dbReference type="Proteomes" id="UP000225277">
    <property type="component" value="Unassembled WGS sequence"/>
</dbReference>
<keyword evidence="1" id="KW-0812">Transmembrane</keyword>
<sequence>MILPAAVTVALPWLQWGIIIALAFVSGIAWCFIGWVVPIIKLNTNSKTAAAQLVDTAYRGGIWLEPFNAALAATLGLMSIALRYHPDPVEAASWKFFAGASFTLLQVAWWERVFIFPLDDAVMAIRDTQDRKSAANGLSEQKKLADLHRMLDAWAVYHSVRATLPFVAAMVALTGKFSVLASW</sequence>
<dbReference type="RefSeq" id="XP_023622367.1">
    <property type="nucleotide sequence ID" value="XM_023766599.1"/>
</dbReference>
<dbReference type="GeneID" id="35596599"/>
<organism evidence="2 3">
    <name type="scientific">Ramularia collo-cygni</name>
    <dbReference type="NCBI Taxonomy" id="112498"/>
    <lineage>
        <taxon>Eukaryota</taxon>
        <taxon>Fungi</taxon>
        <taxon>Dikarya</taxon>
        <taxon>Ascomycota</taxon>
        <taxon>Pezizomycotina</taxon>
        <taxon>Dothideomycetes</taxon>
        <taxon>Dothideomycetidae</taxon>
        <taxon>Mycosphaerellales</taxon>
        <taxon>Mycosphaerellaceae</taxon>
        <taxon>Ramularia</taxon>
    </lineage>
</organism>
<evidence type="ECO:0008006" key="4">
    <source>
        <dbReference type="Google" id="ProtNLM"/>
    </source>
</evidence>